<dbReference type="OrthoDB" id="5427202at2759"/>
<evidence type="ECO:0000313" key="1">
    <source>
        <dbReference type="EMBL" id="KAA6407118.1"/>
    </source>
</evidence>
<reference evidence="1 2" key="1">
    <citation type="submission" date="2019-09" db="EMBL/GenBank/DDBJ databases">
        <title>The hologenome of the rock-dwelling lichen Lasallia pustulata.</title>
        <authorList>
            <person name="Greshake Tzovaras B."/>
            <person name="Segers F."/>
            <person name="Bicker A."/>
            <person name="Dal Grande F."/>
            <person name="Otte J."/>
            <person name="Hankeln T."/>
            <person name="Schmitt I."/>
            <person name="Ebersberger I."/>
        </authorList>
    </citation>
    <scope>NUCLEOTIDE SEQUENCE [LARGE SCALE GENOMIC DNA]</scope>
    <source>
        <strain evidence="1">A1-1</strain>
    </source>
</reference>
<dbReference type="Proteomes" id="UP000324767">
    <property type="component" value="Unassembled WGS sequence"/>
</dbReference>
<dbReference type="AlphaFoldDB" id="A0A5M8PDW5"/>
<comment type="caution">
    <text evidence="1">The sequence shown here is derived from an EMBL/GenBank/DDBJ whole genome shotgun (WGS) entry which is preliminary data.</text>
</comment>
<sequence length="339" mass="38996">MTFRALTKIFRLPDHGDKESGKVHLPLPPAESRYDSYKAPLPRPPIIALDAAGIEMTETWATKLCKKAHRDISPRALVFIERLRDTCRSASKKRLSKSARRKLTDSIKIDVDMFASHWDSVHGIGGLCEILCECMNAVMEMRMEIEYGDYLAVSLKQLKKDNFDEKTRGKQLHWREHGNWQDISAILRSEEQANKSLDDAIRRGRHDHPLPHTPCLNDIHVAANKLGIDYKQIIFEIHSYAARNEICHSGVSGMIERCEWPKLANRICYDKQWLSKIFEGRPVELIRMRVTIENIEKVWFSECWMDPNGSAVVQLTDAALKASKRMTSRMLSKKPDDDE</sequence>
<proteinExistence type="predicted"/>
<dbReference type="EMBL" id="VXIT01000020">
    <property type="protein sequence ID" value="KAA6407118.1"/>
    <property type="molecule type" value="Genomic_DNA"/>
</dbReference>
<evidence type="ECO:0000313" key="2">
    <source>
        <dbReference type="Proteomes" id="UP000324767"/>
    </source>
</evidence>
<protein>
    <submittedName>
        <fullName evidence="1">Uncharacterized protein</fullName>
    </submittedName>
</protein>
<accession>A0A5M8PDW5</accession>
<name>A0A5M8PDW5_9LECA</name>
<organism evidence="1 2">
    <name type="scientific">Lasallia pustulata</name>
    <dbReference type="NCBI Taxonomy" id="136370"/>
    <lineage>
        <taxon>Eukaryota</taxon>
        <taxon>Fungi</taxon>
        <taxon>Dikarya</taxon>
        <taxon>Ascomycota</taxon>
        <taxon>Pezizomycotina</taxon>
        <taxon>Lecanoromycetes</taxon>
        <taxon>OSLEUM clade</taxon>
        <taxon>Umbilicariomycetidae</taxon>
        <taxon>Umbilicariales</taxon>
        <taxon>Umbilicariaceae</taxon>
        <taxon>Lasallia</taxon>
    </lineage>
</organism>
<gene>
    <name evidence="1" type="ORF">FRX48_09184</name>
</gene>